<protein>
    <recommendedName>
        <fullName evidence="1">Amidohydrolase-related domain-containing protein</fullName>
    </recommendedName>
</protein>
<evidence type="ECO:0000313" key="2">
    <source>
        <dbReference type="EMBL" id="GAA4498506.1"/>
    </source>
</evidence>
<gene>
    <name evidence="2" type="ORF">GCM10023172_15640</name>
</gene>
<dbReference type="InterPro" id="IPR032466">
    <property type="entry name" value="Metal_Hydrolase"/>
</dbReference>
<sequence length="98" mass="10870">MVRELNQYVAQNFATLKRAIKAKVKIAMGSDAVFTGFRENTRELAWFVKAGMTPAQALQTATTTGAEMLGQEKTWGPSPPATSPTWWPWRATRLPIST</sequence>
<dbReference type="PANTHER" id="PTHR43135">
    <property type="entry name" value="ALPHA-D-RIBOSE 1-METHYLPHOSPHONATE 5-TRIPHOSPHATE DIPHOSPHATASE"/>
    <property type="match status" value="1"/>
</dbReference>
<dbReference type="SUPFAM" id="SSF51556">
    <property type="entry name" value="Metallo-dependent hydrolases"/>
    <property type="match status" value="1"/>
</dbReference>
<accession>A0ABP8Q8I9</accession>
<feature type="domain" description="Amidohydrolase-related" evidence="1">
    <location>
        <begin position="4"/>
        <end position="72"/>
    </location>
</feature>
<proteinExistence type="predicted"/>
<dbReference type="PANTHER" id="PTHR43135:SF3">
    <property type="entry name" value="ALPHA-D-RIBOSE 1-METHYLPHOSPHONATE 5-TRIPHOSPHATE DIPHOSPHATASE"/>
    <property type="match status" value="1"/>
</dbReference>
<evidence type="ECO:0000259" key="1">
    <source>
        <dbReference type="Pfam" id="PF01979"/>
    </source>
</evidence>
<reference evidence="3" key="1">
    <citation type="journal article" date="2019" name="Int. J. Syst. Evol. Microbiol.">
        <title>The Global Catalogue of Microorganisms (GCM) 10K type strain sequencing project: providing services to taxonomists for standard genome sequencing and annotation.</title>
        <authorList>
            <consortium name="The Broad Institute Genomics Platform"/>
            <consortium name="The Broad Institute Genome Sequencing Center for Infectious Disease"/>
            <person name="Wu L."/>
            <person name="Ma J."/>
        </authorList>
    </citation>
    <scope>NUCLEOTIDE SEQUENCE [LARGE SCALE GENOMIC DNA]</scope>
    <source>
        <strain evidence="3">JCM 17841</strain>
    </source>
</reference>
<dbReference type="Gene3D" id="3.20.20.140">
    <property type="entry name" value="Metal-dependent hydrolases"/>
    <property type="match status" value="1"/>
</dbReference>
<comment type="caution">
    <text evidence="2">The sequence shown here is derived from an EMBL/GenBank/DDBJ whole genome shotgun (WGS) entry which is preliminary data.</text>
</comment>
<dbReference type="Proteomes" id="UP001501243">
    <property type="component" value="Unassembled WGS sequence"/>
</dbReference>
<organism evidence="2 3">
    <name type="scientific">Hymenobacter ginsengisoli</name>
    <dbReference type="NCBI Taxonomy" id="1051626"/>
    <lineage>
        <taxon>Bacteria</taxon>
        <taxon>Pseudomonadati</taxon>
        <taxon>Bacteroidota</taxon>
        <taxon>Cytophagia</taxon>
        <taxon>Cytophagales</taxon>
        <taxon>Hymenobacteraceae</taxon>
        <taxon>Hymenobacter</taxon>
    </lineage>
</organism>
<name>A0ABP8Q8I9_9BACT</name>
<dbReference type="EMBL" id="BAABGQ010000005">
    <property type="protein sequence ID" value="GAA4498506.1"/>
    <property type="molecule type" value="Genomic_DNA"/>
</dbReference>
<dbReference type="Pfam" id="PF01979">
    <property type="entry name" value="Amidohydro_1"/>
    <property type="match status" value="1"/>
</dbReference>
<dbReference type="InterPro" id="IPR006680">
    <property type="entry name" value="Amidohydro-rel"/>
</dbReference>
<dbReference type="InterPro" id="IPR051781">
    <property type="entry name" value="Metallo-dep_Hydrolase"/>
</dbReference>
<evidence type="ECO:0000313" key="3">
    <source>
        <dbReference type="Proteomes" id="UP001501243"/>
    </source>
</evidence>
<keyword evidence="3" id="KW-1185">Reference proteome</keyword>